<evidence type="ECO:0000313" key="2">
    <source>
        <dbReference type="EMBL" id="AZL71887.1"/>
    </source>
</evidence>
<proteinExistence type="predicted"/>
<evidence type="ECO:0000313" key="3">
    <source>
        <dbReference type="Proteomes" id="UP000272622"/>
    </source>
</evidence>
<dbReference type="Proteomes" id="UP000272622">
    <property type="component" value="Chromosome"/>
</dbReference>
<sequence length="90" mass="9329">MTPVLFYDAGTHSKPSIWRLPIQAQACVACTGCFAGKPAPTGTAAHPVGAGSPAKRPAQTNPAANVVNAPLQGARRHLCPPARSYHRCKG</sequence>
<evidence type="ECO:0000256" key="1">
    <source>
        <dbReference type="SAM" id="MobiDB-lite"/>
    </source>
</evidence>
<keyword evidence="3" id="KW-1185">Reference proteome</keyword>
<gene>
    <name evidence="2" type="ORF">EI693_01735</name>
</gene>
<organism evidence="2 3">
    <name type="scientific">Pseudomonas oryziphila</name>
    <dbReference type="NCBI Taxonomy" id="2894079"/>
    <lineage>
        <taxon>Bacteria</taxon>
        <taxon>Pseudomonadati</taxon>
        <taxon>Pseudomonadota</taxon>
        <taxon>Gammaproteobacteria</taxon>
        <taxon>Pseudomonadales</taxon>
        <taxon>Pseudomonadaceae</taxon>
        <taxon>Pseudomonas</taxon>
    </lineage>
</organism>
<name>A0ABN5TCQ5_9PSED</name>
<protein>
    <submittedName>
        <fullName evidence="2">Uncharacterized protein</fullName>
    </submittedName>
</protein>
<feature type="region of interest" description="Disordered" evidence="1">
    <location>
        <begin position="42"/>
        <end position="70"/>
    </location>
</feature>
<accession>A0ABN5TCQ5</accession>
<dbReference type="EMBL" id="CP034337">
    <property type="protein sequence ID" value="AZL71887.1"/>
    <property type="molecule type" value="Genomic_DNA"/>
</dbReference>
<reference evidence="2 3" key="1">
    <citation type="submission" date="2018-12" db="EMBL/GenBank/DDBJ databases">
        <authorList>
            <person name="Li S."/>
            <person name="Yang R."/>
            <person name="Chen G."/>
            <person name="Zou L."/>
            <person name="Zhang C."/>
            <person name="Chen Y."/>
            <person name="Liu Z."/>
            <person name="Li Y."/>
            <person name="Yan Y."/>
            <person name="Huang M."/>
            <person name="Chen T."/>
        </authorList>
    </citation>
    <scope>NUCLEOTIDE SEQUENCE [LARGE SCALE GENOMIC DNA]</scope>
    <source>
        <strain evidence="2 3">2014</strain>
    </source>
</reference>